<dbReference type="NCBIfam" id="TIGR00459">
    <property type="entry name" value="aspS_bact"/>
    <property type="match status" value="1"/>
</dbReference>
<feature type="binding site" evidence="9">
    <location>
        <position position="448"/>
    </location>
    <ligand>
        <name>L-aspartate</name>
        <dbReference type="ChEBI" id="CHEBI:29991"/>
    </ligand>
</feature>
<comment type="caution">
    <text evidence="9">Lacks conserved residue(s) required for the propagation of feature annotation.</text>
</comment>
<comment type="subcellular location">
    <subcellularLocation>
        <location evidence="9">Cytoplasm</location>
    </subcellularLocation>
</comment>
<feature type="binding site" evidence="9">
    <location>
        <position position="171"/>
    </location>
    <ligand>
        <name>L-aspartate</name>
        <dbReference type="ChEBI" id="CHEBI:29991"/>
    </ligand>
</feature>
<feature type="region of interest" description="Aspartate" evidence="9">
    <location>
        <begin position="195"/>
        <end position="198"/>
    </location>
</feature>
<sequence>MRTEYCGQLNLSHVGQEVTLCGWVNRRRDLGGLIFIDMRDREGIVQVFFDPDHKAAYEQASELRNEFCIQITGTVRARPDSQINKDMSTGEVEIFANTLNIINRSEPLPLDSNQTNSEEQRLKYRYLDLRRPEMADRLKTRAKITSFVRRFMDSHGFLDIETPMLTKATPEGARDYLVPSRVHKGKFYALPQSPQLFKQLLMMSGFDRYYQIVKCFRDEDLRADRQPEFTQIDVETSFMTADQVREVMEKLVRELWQETKGVDLGDFPVMTFAEAMRRYGSDKPDLRNPMELVDVADLVKDVESKVFSGPANDAKGRVAALRVPGGAQVTRKQIDEYGQFVGIYGAKGLAWLKVNDRAAGVEGVQSPIAKFLSADVLDAILARTQAESGDILFFGADSFKVVTDAMGALRLKVGRDLALTKLDSWAPLWVVDFPMFEDDSEGGLSAMHHPFTAPKDMSPEQLAAAPTTAIANAYDMVINGYEVGGGSVRIHRTEMQQQVFGILGINEEEQREKFGFLLDALKFGTPPHAGLAFGLDRLVMLLTGTDNIRDVIAFPKTTAAACLMTDAPSFANPASLQELSISVVAKKGATDSSAEENQ</sequence>
<dbReference type="SUPFAM" id="SSF55681">
    <property type="entry name" value="Class II aaRS and biotin synthetases"/>
    <property type="match status" value="1"/>
</dbReference>
<dbReference type="InterPro" id="IPR004365">
    <property type="entry name" value="NA-bd_OB_tRNA"/>
</dbReference>
<dbReference type="AlphaFoldDB" id="A0A0H3NPB2"/>
<accession>A0A0H3NPB2</accession>
<dbReference type="GeneID" id="31409263"/>
<keyword evidence="6 9" id="KW-0648">Protein biosynthesis</keyword>
<dbReference type="HOGENOM" id="CLU_014330_3_2_6"/>
<dbReference type="SUPFAM" id="SSF50249">
    <property type="entry name" value="Nucleic acid-binding proteins"/>
    <property type="match status" value="1"/>
</dbReference>
<dbReference type="Proteomes" id="UP000008084">
    <property type="component" value="Chromosome"/>
</dbReference>
<dbReference type="Gene3D" id="3.30.1360.30">
    <property type="entry name" value="GAD-like domain"/>
    <property type="match status" value="1"/>
</dbReference>
<feature type="binding site" evidence="9">
    <location>
        <position position="226"/>
    </location>
    <ligand>
        <name>ATP</name>
        <dbReference type="ChEBI" id="CHEBI:30616"/>
    </ligand>
</feature>
<comment type="subunit">
    <text evidence="9">Homodimer.</text>
</comment>
<keyword evidence="5 9" id="KW-0067">ATP-binding</keyword>
<dbReference type="Gene3D" id="3.30.930.10">
    <property type="entry name" value="Bira Bifunctional Protein, Domain 2"/>
    <property type="match status" value="1"/>
</dbReference>
<reference evidence="11 12" key="1">
    <citation type="journal article" date="2011" name="J. Bacteriol.">
        <title>Complete genome sequence of Yersinia enterocolitica subsp. palearctica serogroup O:3.</title>
        <authorList>
            <person name="Batzilla J."/>
            <person name="Hoper D."/>
            <person name="Antonenka U."/>
            <person name="Heesemann J."/>
            <person name="Rakin A."/>
        </authorList>
    </citation>
    <scope>NUCLEOTIDE SEQUENCE [LARGE SCALE GENOMIC DNA]</scope>
    <source>
        <strain evidence="12">DSM 13030 / CIP 106945 / Y11</strain>
    </source>
</reference>
<dbReference type="CDD" id="cd04317">
    <property type="entry name" value="EcAspRS_like_N"/>
    <property type="match status" value="1"/>
</dbReference>
<dbReference type="Gene3D" id="2.40.50.140">
    <property type="entry name" value="Nucleic acid-binding proteins"/>
    <property type="match status" value="1"/>
</dbReference>
<dbReference type="GO" id="GO:0003676">
    <property type="term" value="F:nucleic acid binding"/>
    <property type="evidence" value="ECO:0007669"/>
    <property type="project" value="InterPro"/>
</dbReference>
<evidence type="ECO:0000256" key="1">
    <source>
        <dbReference type="ARBA" id="ARBA00006303"/>
    </source>
</evidence>
<keyword evidence="3 9" id="KW-0436">Ligase</keyword>
<feature type="binding site" evidence="9">
    <location>
        <begin position="217"/>
        <end position="219"/>
    </location>
    <ligand>
        <name>ATP</name>
        <dbReference type="ChEBI" id="CHEBI:30616"/>
    </ligand>
</feature>
<dbReference type="EMBL" id="FR729477">
    <property type="protein sequence ID" value="CBY26994.1"/>
    <property type="molecule type" value="Genomic_DNA"/>
</dbReference>
<feature type="domain" description="Aminoacyl-transfer RNA synthetases class-II family profile" evidence="10">
    <location>
        <begin position="138"/>
        <end position="555"/>
    </location>
</feature>
<dbReference type="InterPro" id="IPR004115">
    <property type="entry name" value="GAD-like_sf"/>
</dbReference>
<dbReference type="InterPro" id="IPR004364">
    <property type="entry name" value="Aa-tRNA-synt_II"/>
</dbReference>
<dbReference type="Pfam" id="PF02938">
    <property type="entry name" value="GAD"/>
    <property type="match status" value="1"/>
</dbReference>
<dbReference type="KEGG" id="yey:Y11_11871"/>
<dbReference type="FunFam" id="2.40.50.140:FF:000080">
    <property type="entry name" value="Aspartate--tRNA ligase"/>
    <property type="match status" value="1"/>
</dbReference>
<feature type="binding site" evidence="9">
    <location>
        <position position="489"/>
    </location>
    <ligand>
        <name>L-aspartate</name>
        <dbReference type="ChEBI" id="CHEBI:29991"/>
    </ligand>
</feature>
<dbReference type="HAMAP" id="MF_00044">
    <property type="entry name" value="Asp_tRNA_synth_type1"/>
    <property type="match status" value="1"/>
</dbReference>
<evidence type="ECO:0000256" key="6">
    <source>
        <dbReference type="ARBA" id="ARBA00022917"/>
    </source>
</evidence>
<feature type="binding site" evidence="9">
    <location>
        <position position="482"/>
    </location>
    <ligand>
        <name>ATP</name>
        <dbReference type="ChEBI" id="CHEBI:30616"/>
    </ligand>
</feature>
<dbReference type="GO" id="GO:0004815">
    <property type="term" value="F:aspartate-tRNA ligase activity"/>
    <property type="evidence" value="ECO:0007669"/>
    <property type="project" value="UniProtKB-UniRule"/>
</dbReference>
<organism evidence="11 12">
    <name type="scientific">Yersinia enterocolitica subsp. palearctica serotype O:3 (strain DSM 13030 / CIP 106945 / Y11)</name>
    <dbReference type="NCBI Taxonomy" id="930944"/>
    <lineage>
        <taxon>Bacteria</taxon>
        <taxon>Pseudomonadati</taxon>
        <taxon>Pseudomonadota</taxon>
        <taxon>Gammaproteobacteria</taxon>
        <taxon>Enterobacterales</taxon>
        <taxon>Yersiniaceae</taxon>
        <taxon>Yersinia</taxon>
    </lineage>
</organism>
<dbReference type="InterPro" id="IPR006195">
    <property type="entry name" value="aa-tRNA-synth_II"/>
</dbReference>
<feature type="binding site" evidence="9">
    <location>
        <begin position="534"/>
        <end position="537"/>
    </location>
    <ligand>
        <name>ATP</name>
        <dbReference type="ChEBI" id="CHEBI:30616"/>
    </ligand>
</feature>
<evidence type="ECO:0000256" key="8">
    <source>
        <dbReference type="ARBA" id="ARBA00047904"/>
    </source>
</evidence>
<evidence type="ECO:0000313" key="12">
    <source>
        <dbReference type="Proteomes" id="UP000008084"/>
    </source>
</evidence>
<dbReference type="InterPro" id="IPR012340">
    <property type="entry name" value="NA-bd_OB-fold"/>
</dbReference>
<protein>
    <recommendedName>
        <fullName evidence="9">Aspartate--tRNA ligase</fullName>
        <ecNumber evidence="9">6.1.1.12</ecNumber>
    </recommendedName>
    <alternativeName>
        <fullName evidence="9">Aspartyl-tRNA synthetase</fullName>
        <shortName evidence="9">AspRS</shortName>
    </alternativeName>
</protein>
<dbReference type="InterPro" id="IPR002312">
    <property type="entry name" value="Asp/Asn-tRNA-synth_IIb"/>
</dbReference>
<comment type="catalytic activity">
    <reaction evidence="8 9">
        <text>tRNA(Asp) + L-aspartate + ATP = L-aspartyl-tRNA(Asp) + AMP + diphosphate</text>
        <dbReference type="Rhea" id="RHEA:19649"/>
        <dbReference type="Rhea" id="RHEA-COMP:9660"/>
        <dbReference type="Rhea" id="RHEA-COMP:9678"/>
        <dbReference type="ChEBI" id="CHEBI:29991"/>
        <dbReference type="ChEBI" id="CHEBI:30616"/>
        <dbReference type="ChEBI" id="CHEBI:33019"/>
        <dbReference type="ChEBI" id="CHEBI:78442"/>
        <dbReference type="ChEBI" id="CHEBI:78516"/>
        <dbReference type="ChEBI" id="CHEBI:456215"/>
        <dbReference type="EC" id="6.1.1.12"/>
    </reaction>
</comment>
<dbReference type="InterPro" id="IPR047089">
    <property type="entry name" value="Asp-tRNA-ligase_1_N"/>
</dbReference>
<dbReference type="PROSITE" id="PS50862">
    <property type="entry name" value="AA_TRNA_LIGASE_II"/>
    <property type="match status" value="1"/>
</dbReference>
<feature type="binding site" evidence="9">
    <location>
        <position position="217"/>
    </location>
    <ligand>
        <name>L-aspartate</name>
        <dbReference type="ChEBI" id="CHEBI:29991"/>
    </ligand>
</feature>
<dbReference type="Pfam" id="PF01336">
    <property type="entry name" value="tRNA_anti-codon"/>
    <property type="match status" value="1"/>
</dbReference>
<dbReference type="PATRIC" id="fig|930944.6.peg.1177"/>
<dbReference type="GO" id="GO:0006422">
    <property type="term" value="P:aspartyl-tRNA aminoacylation"/>
    <property type="evidence" value="ECO:0007669"/>
    <property type="project" value="UniProtKB-UniRule"/>
</dbReference>
<dbReference type="EC" id="6.1.1.12" evidence="9"/>
<dbReference type="PANTHER" id="PTHR22594">
    <property type="entry name" value="ASPARTYL/LYSYL-TRNA SYNTHETASE"/>
    <property type="match status" value="1"/>
</dbReference>
<evidence type="ECO:0000256" key="2">
    <source>
        <dbReference type="ARBA" id="ARBA00022490"/>
    </source>
</evidence>
<name>A0A0H3NPB2_YERE1</name>
<gene>
    <name evidence="9" type="primary">aspS</name>
    <name evidence="11" type="ordered locus">Y11_11871</name>
</gene>
<keyword evidence="2 9" id="KW-0963">Cytoplasm</keyword>
<dbReference type="InterPro" id="IPR047090">
    <property type="entry name" value="AspRS_core"/>
</dbReference>
<keyword evidence="4 9" id="KW-0547">Nucleotide-binding</keyword>
<dbReference type="NCBIfam" id="NF001750">
    <property type="entry name" value="PRK00476.1"/>
    <property type="match status" value="1"/>
</dbReference>
<evidence type="ECO:0000256" key="7">
    <source>
        <dbReference type="ARBA" id="ARBA00023146"/>
    </source>
</evidence>
<keyword evidence="7 9" id="KW-0030">Aminoacyl-tRNA synthetase</keyword>
<evidence type="ECO:0000313" key="11">
    <source>
        <dbReference type="EMBL" id="CBY26994.1"/>
    </source>
</evidence>
<proteinExistence type="inferred from homology"/>
<dbReference type="CDD" id="cd00777">
    <property type="entry name" value="AspRS_core"/>
    <property type="match status" value="1"/>
</dbReference>
<evidence type="ECO:0000256" key="3">
    <source>
        <dbReference type="ARBA" id="ARBA00022598"/>
    </source>
</evidence>
<dbReference type="PANTHER" id="PTHR22594:SF5">
    <property type="entry name" value="ASPARTATE--TRNA LIGASE, MITOCHONDRIAL"/>
    <property type="match status" value="1"/>
</dbReference>
<dbReference type="GO" id="GO:0005524">
    <property type="term" value="F:ATP binding"/>
    <property type="evidence" value="ECO:0007669"/>
    <property type="project" value="UniProtKB-UniRule"/>
</dbReference>
<comment type="similarity">
    <text evidence="1 9">Belongs to the class-II aminoacyl-tRNA synthetase family. Type 1 subfamily.</text>
</comment>
<evidence type="ECO:0000256" key="4">
    <source>
        <dbReference type="ARBA" id="ARBA00022741"/>
    </source>
</evidence>
<evidence type="ECO:0000256" key="5">
    <source>
        <dbReference type="ARBA" id="ARBA00022840"/>
    </source>
</evidence>
<dbReference type="RefSeq" id="WP_014608979.1">
    <property type="nucleotide sequence ID" value="NC_017564.1"/>
</dbReference>
<dbReference type="InterPro" id="IPR029351">
    <property type="entry name" value="GAD_dom"/>
</dbReference>
<evidence type="ECO:0000256" key="9">
    <source>
        <dbReference type="HAMAP-Rule" id="MF_00044"/>
    </source>
</evidence>
<comment type="function">
    <text evidence="9">Catalyzes the attachment of L-aspartate to tRNA(Asp) in a two-step reaction: L-aspartate is first activated by ATP to form Asp-AMP and then transferred to the acceptor end of tRNA(Asp).</text>
</comment>
<evidence type="ECO:0000259" key="10">
    <source>
        <dbReference type="PROSITE" id="PS50862"/>
    </source>
</evidence>
<dbReference type="Pfam" id="PF00152">
    <property type="entry name" value="tRNA-synt_2"/>
    <property type="match status" value="1"/>
</dbReference>
<dbReference type="InterPro" id="IPR045864">
    <property type="entry name" value="aa-tRNA-synth_II/BPL/LPL"/>
</dbReference>
<dbReference type="InterPro" id="IPR004524">
    <property type="entry name" value="Asp-tRNA-ligase_1"/>
</dbReference>
<dbReference type="GO" id="GO:0005737">
    <property type="term" value="C:cytoplasm"/>
    <property type="evidence" value="ECO:0007669"/>
    <property type="project" value="UniProtKB-SubCell"/>
</dbReference>
<dbReference type="SUPFAM" id="SSF55261">
    <property type="entry name" value="GAD domain-like"/>
    <property type="match status" value="1"/>
</dbReference>
<dbReference type="PRINTS" id="PR01042">
    <property type="entry name" value="TRNASYNTHASP"/>
</dbReference>